<sequence length="69" mass="8121">MAFGRLWICPGCEALFERALATGDRSEAARHAFRELGGAWCHRYMEEWRVRHELSVRRSNMNLDRGDLR</sequence>
<evidence type="ECO:0000313" key="1">
    <source>
        <dbReference type="EMBL" id="WAS97767.1"/>
    </source>
</evidence>
<dbReference type="RefSeq" id="WP_269040134.1">
    <property type="nucleotide sequence ID" value="NZ_CP114040.1"/>
</dbReference>
<dbReference type="Proteomes" id="UP001164459">
    <property type="component" value="Chromosome"/>
</dbReference>
<organism evidence="1 2">
    <name type="scientific">Nannocystis punicea</name>
    <dbReference type="NCBI Taxonomy" id="2995304"/>
    <lineage>
        <taxon>Bacteria</taxon>
        <taxon>Pseudomonadati</taxon>
        <taxon>Myxococcota</taxon>
        <taxon>Polyangia</taxon>
        <taxon>Nannocystales</taxon>
        <taxon>Nannocystaceae</taxon>
        <taxon>Nannocystis</taxon>
    </lineage>
</organism>
<reference evidence="1" key="1">
    <citation type="submission" date="2022-11" db="EMBL/GenBank/DDBJ databases">
        <title>Minimal conservation of predation-associated metabolite biosynthetic gene clusters underscores biosynthetic potential of Myxococcota including descriptions for ten novel species: Archangium lansinium sp. nov., Myxococcus landrumus sp. nov., Nannocystis bai.</title>
        <authorList>
            <person name="Ahearne A."/>
            <person name="Stevens C."/>
            <person name="Dowd S."/>
        </authorList>
    </citation>
    <scope>NUCLEOTIDE SEQUENCE</scope>
    <source>
        <strain evidence="1">Fl3</strain>
    </source>
</reference>
<accession>A0ABY7HEQ8</accession>
<gene>
    <name evidence="1" type="ORF">O0S08_16615</name>
</gene>
<evidence type="ECO:0000313" key="2">
    <source>
        <dbReference type="Proteomes" id="UP001164459"/>
    </source>
</evidence>
<protein>
    <submittedName>
        <fullName evidence="1">Uncharacterized protein</fullName>
    </submittedName>
</protein>
<proteinExistence type="predicted"/>
<keyword evidence="2" id="KW-1185">Reference proteome</keyword>
<name>A0ABY7HEQ8_9BACT</name>
<dbReference type="EMBL" id="CP114040">
    <property type="protein sequence ID" value="WAS97767.1"/>
    <property type="molecule type" value="Genomic_DNA"/>
</dbReference>